<protein>
    <submittedName>
        <fullName evidence="3">Tongue cancer chemotherapy resistance-associated protein 1</fullName>
    </submittedName>
</protein>
<dbReference type="AlphaFoldDB" id="A0A835TPC1"/>
<evidence type="ECO:0000256" key="2">
    <source>
        <dbReference type="SAM" id="MobiDB-lite"/>
    </source>
</evidence>
<dbReference type="EMBL" id="JADDUC010000278">
    <property type="protein sequence ID" value="KAG0114631.1"/>
    <property type="molecule type" value="Genomic_DNA"/>
</dbReference>
<reference evidence="3" key="1">
    <citation type="submission" date="2020-10" db="EMBL/GenBank/DDBJ databases">
        <title>Feather gene expression reveals the developmental basis of iridescence in African starlings.</title>
        <authorList>
            <person name="Rubenstein D.R."/>
        </authorList>
    </citation>
    <scope>NUCLEOTIDE SEQUENCE</scope>
    <source>
        <strain evidence="3">SS15</strain>
        <tissue evidence="3">Liver</tissue>
    </source>
</reference>
<organism evidence="3">
    <name type="scientific">Lamprotornis superbus</name>
    <dbReference type="NCBI Taxonomy" id="245042"/>
    <lineage>
        <taxon>Eukaryota</taxon>
        <taxon>Metazoa</taxon>
        <taxon>Chordata</taxon>
        <taxon>Craniata</taxon>
        <taxon>Vertebrata</taxon>
        <taxon>Euteleostomi</taxon>
        <taxon>Archelosauria</taxon>
        <taxon>Archosauria</taxon>
        <taxon>Dinosauria</taxon>
        <taxon>Saurischia</taxon>
        <taxon>Theropoda</taxon>
        <taxon>Coelurosauria</taxon>
        <taxon>Aves</taxon>
        <taxon>Neognathae</taxon>
        <taxon>Neoaves</taxon>
        <taxon>Telluraves</taxon>
        <taxon>Australaves</taxon>
        <taxon>Passeriformes</taxon>
        <taxon>Sturnidae</taxon>
        <taxon>Lamprotornis</taxon>
    </lineage>
</organism>
<name>A0A835TPC1_9PASS</name>
<evidence type="ECO:0000256" key="1">
    <source>
        <dbReference type="ARBA" id="ARBA00005357"/>
    </source>
</evidence>
<sequence>FPLSCLEADPAVLGGSSYQLLHGFSWHPGASGKEKPGMAQQHTGAQEQTQLTLGSLLMLMSDTAGEEHVHLSNGSKNPTLHKREMIGSIGVMAFAYVEEKSNCAAEIHWDVLLQNLPGCSDLECIQLVRHLCYQRCISSAFNSIPALSGSCLILLPEIASGGEKKKKKELQMEELFGILGLNIDDDFGVRWIGTFDFEAQWQFLSDHVAAGQERERGSYKAWEQEKWVPCWCVSPDMRAENKNRGQTRLQQLQERPTVRHYAGSHQGLSLPPGDVSSCSVPTSPCAAMATDELKAAVRVKAGVKASEAPAEAPWLLAAHKAALPQGAWLWAGLSWKRAVLAKAIAGDSQQFQFSQQLAKTSAGDGSLAGESSGAGSSPGSLSLLSLISVWGIQGALECCEDSLPRHTPLRIISIPRKLASKSLVSTWSEGMPLSACPMDGEDFQAPGLVNTEPLANTKLQKDDDKQTPCQSSLSADRYSLGPPSSSLSSRSSTMNPVYSPVQPGAPYGNPKNMAYTGYPTGYPTAAPAYNPNMYPTSSPGYAPATLLMKQAWPQTSSSCATEGTFHLPVDTGTENRTYQASSAAFRYTAGTPYKVPPTQSNNAPPPYSPSPNPYQTAMYPIRSAYPQQNLYTQGAYYTQPVYAAQPHVIHHTTVVQPNSIPSAIYPAPVAAPRTNGVAMGMVAGTTMAMSAGTLLTTPQHTAIGAHPVSVPTYRAQGTPTYSYVPPHW</sequence>
<reference evidence="4" key="3">
    <citation type="submission" date="2022-01" db="EMBL/GenBank/DDBJ databases">
        <authorList>
            <person name="Rubenstein D.R."/>
        </authorList>
    </citation>
    <scope>NUCLEOTIDE SEQUENCE</scope>
    <source>
        <strain evidence="4">SS15</strain>
        <tissue evidence="4">Liver</tissue>
    </source>
</reference>
<gene>
    <name evidence="4" type="ORF">IHE44_0005998</name>
    <name evidence="3" type="ORF">IHE44_007423</name>
</gene>
<keyword evidence="5" id="KW-1185">Reference proteome</keyword>
<accession>A0A835TPC1</accession>
<feature type="region of interest" description="Disordered" evidence="2">
    <location>
        <begin position="455"/>
        <end position="498"/>
    </location>
</feature>
<comment type="caution">
    <text evidence="3">The sequence shown here is derived from an EMBL/GenBank/DDBJ whole genome shotgun (WGS) entry which is preliminary data.</text>
</comment>
<dbReference type="Pfam" id="PF14944">
    <property type="entry name" value="TCRP1"/>
    <property type="match status" value="1"/>
</dbReference>
<feature type="compositionally biased region" description="Low complexity" evidence="2">
    <location>
        <begin position="479"/>
        <end position="492"/>
    </location>
</feature>
<reference evidence="4 5" key="2">
    <citation type="journal article" date="2021" name="J. Hered.">
        <title>Feather Gene Expression Elucidates the Developmental Basis of Plumage Iridescence in African Starlings.</title>
        <authorList>
            <person name="Rubenstein D.R."/>
            <person name="Corvelo A."/>
            <person name="MacManes M.D."/>
            <person name="Maia R."/>
            <person name="Narzisi G."/>
            <person name="Rousaki A."/>
            <person name="Vandenabeele P."/>
            <person name="Shawkey M.D."/>
            <person name="Solomon J."/>
        </authorList>
    </citation>
    <scope>NUCLEOTIDE SEQUENCE [LARGE SCALE GENOMIC DNA]</scope>
    <source>
        <strain evidence="4">SS15</strain>
    </source>
</reference>
<comment type="similarity">
    <text evidence="1">Belongs to the FAM168 family.</text>
</comment>
<feature type="non-terminal residue" evidence="3">
    <location>
        <position position="1"/>
    </location>
</feature>
<dbReference type="OrthoDB" id="9940490at2759"/>
<dbReference type="PANTHER" id="PTHR31844">
    <property type="entry name" value="MYELIN-ASSOCIATED NEURITE-OUTGROWTH INHIBITOR-RELATED"/>
    <property type="match status" value="1"/>
</dbReference>
<dbReference type="EMBL" id="JADDUC020000002">
    <property type="protein sequence ID" value="KAI1242453.1"/>
    <property type="molecule type" value="Genomic_DNA"/>
</dbReference>
<evidence type="ECO:0000313" key="4">
    <source>
        <dbReference type="EMBL" id="KAI1242453.1"/>
    </source>
</evidence>
<dbReference type="InterPro" id="IPR029247">
    <property type="entry name" value="FAM168A/MANI"/>
</dbReference>
<evidence type="ECO:0000313" key="3">
    <source>
        <dbReference type="EMBL" id="KAG0114631.1"/>
    </source>
</evidence>
<feature type="region of interest" description="Disordered" evidence="2">
    <location>
        <begin position="590"/>
        <end position="609"/>
    </location>
</feature>
<proteinExistence type="inferred from homology"/>
<dbReference type="Proteomes" id="UP000618051">
    <property type="component" value="Unassembled WGS sequence"/>
</dbReference>
<evidence type="ECO:0000313" key="5">
    <source>
        <dbReference type="Proteomes" id="UP000618051"/>
    </source>
</evidence>